<gene>
    <name evidence="5" type="ORF">GGQ87_000485</name>
</gene>
<feature type="domain" description="HTH crp-type" evidence="4">
    <location>
        <begin position="141"/>
        <end position="207"/>
    </location>
</feature>
<evidence type="ECO:0000313" key="5">
    <source>
        <dbReference type="EMBL" id="NJC40227.1"/>
    </source>
</evidence>
<sequence>MAYGNHILDNLTDADREALAPHIRTVRVEAGQVLIEQDGPIPEVHFPDDAQLANLVRFEEGWAIETAVVGREGVSGLAPFMARVNCGWEVAVRTAGTVHVLPCQVLYDRYHESGPLLGQLLRLSYVYQMQAVQHAACNAVHKALPRVARWLLTASDLSPDAPIHFTQEELAGMLGAQRTTVNEAANQLKDRKAITYSRGVVRILDRGLLERLACECYGMERARIEEAQAMPGGPGGT</sequence>
<reference evidence="5 6" key="1">
    <citation type="submission" date="2020-03" db="EMBL/GenBank/DDBJ databases">
        <title>Genomic Encyclopedia of Type Strains, Phase IV (KMG-IV): sequencing the most valuable type-strain genomes for metagenomic binning, comparative biology and taxonomic classification.</title>
        <authorList>
            <person name="Goeker M."/>
        </authorList>
    </citation>
    <scope>NUCLEOTIDE SEQUENCE [LARGE SCALE GENOMIC DNA]</scope>
    <source>
        <strain evidence="5 6">DSM 4736</strain>
    </source>
</reference>
<comment type="caution">
    <text evidence="5">The sequence shown here is derived from an EMBL/GenBank/DDBJ whole genome shotgun (WGS) entry which is preliminary data.</text>
</comment>
<dbReference type="InterPro" id="IPR050397">
    <property type="entry name" value="Env_Response_Regulators"/>
</dbReference>
<protein>
    <submittedName>
        <fullName evidence="5">CRP-like cAMP-binding protein</fullName>
    </submittedName>
</protein>
<dbReference type="InterPro" id="IPR014710">
    <property type="entry name" value="RmlC-like_jellyroll"/>
</dbReference>
<dbReference type="InterPro" id="IPR018490">
    <property type="entry name" value="cNMP-bd_dom_sf"/>
</dbReference>
<dbReference type="EMBL" id="JAATJM010000001">
    <property type="protein sequence ID" value="NJC40227.1"/>
    <property type="molecule type" value="Genomic_DNA"/>
</dbReference>
<dbReference type="AlphaFoldDB" id="A0A7X5YHV7"/>
<evidence type="ECO:0000313" key="6">
    <source>
        <dbReference type="Proteomes" id="UP000587415"/>
    </source>
</evidence>
<proteinExistence type="predicted"/>
<evidence type="ECO:0000256" key="2">
    <source>
        <dbReference type="ARBA" id="ARBA00023125"/>
    </source>
</evidence>
<evidence type="ECO:0000259" key="4">
    <source>
        <dbReference type="PROSITE" id="PS51063"/>
    </source>
</evidence>
<dbReference type="Pfam" id="PF13545">
    <property type="entry name" value="HTH_Crp_2"/>
    <property type="match status" value="1"/>
</dbReference>
<keyword evidence="2" id="KW-0238">DNA-binding</keyword>
<dbReference type="InterPro" id="IPR036388">
    <property type="entry name" value="WH-like_DNA-bd_sf"/>
</dbReference>
<dbReference type="SMART" id="SM00419">
    <property type="entry name" value="HTH_CRP"/>
    <property type="match status" value="1"/>
</dbReference>
<dbReference type="PROSITE" id="PS51063">
    <property type="entry name" value="HTH_CRP_2"/>
    <property type="match status" value="1"/>
</dbReference>
<dbReference type="Gene3D" id="1.10.10.10">
    <property type="entry name" value="Winged helix-like DNA-binding domain superfamily/Winged helix DNA-binding domain"/>
    <property type="match status" value="1"/>
</dbReference>
<dbReference type="InterPro" id="IPR036390">
    <property type="entry name" value="WH_DNA-bd_sf"/>
</dbReference>
<accession>A0A7X5YHV7</accession>
<dbReference type="PANTHER" id="PTHR24567">
    <property type="entry name" value="CRP FAMILY TRANSCRIPTIONAL REGULATORY PROTEIN"/>
    <property type="match status" value="1"/>
</dbReference>
<dbReference type="InterPro" id="IPR012318">
    <property type="entry name" value="HTH_CRP"/>
</dbReference>
<dbReference type="RefSeq" id="WP_168045127.1">
    <property type="nucleotide sequence ID" value="NZ_JAATJM010000001.1"/>
</dbReference>
<dbReference type="Proteomes" id="UP000587415">
    <property type="component" value="Unassembled WGS sequence"/>
</dbReference>
<keyword evidence="6" id="KW-1185">Reference proteome</keyword>
<dbReference type="SUPFAM" id="SSF46785">
    <property type="entry name" value="Winged helix' DNA-binding domain"/>
    <property type="match status" value="1"/>
</dbReference>
<dbReference type="PANTHER" id="PTHR24567:SF74">
    <property type="entry name" value="HTH-TYPE TRANSCRIPTIONAL REGULATOR ARCR"/>
    <property type="match status" value="1"/>
</dbReference>
<dbReference type="GO" id="GO:0005829">
    <property type="term" value="C:cytosol"/>
    <property type="evidence" value="ECO:0007669"/>
    <property type="project" value="TreeGrafter"/>
</dbReference>
<organism evidence="5 6">
    <name type="scientific">Brevundimonas alba</name>
    <dbReference type="NCBI Taxonomy" id="74314"/>
    <lineage>
        <taxon>Bacteria</taxon>
        <taxon>Pseudomonadati</taxon>
        <taxon>Pseudomonadota</taxon>
        <taxon>Alphaproteobacteria</taxon>
        <taxon>Caulobacterales</taxon>
        <taxon>Caulobacteraceae</taxon>
        <taxon>Brevundimonas</taxon>
    </lineage>
</organism>
<evidence type="ECO:0000256" key="3">
    <source>
        <dbReference type="ARBA" id="ARBA00023163"/>
    </source>
</evidence>
<evidence type="ECO:0000256" key="1">
    <source>
        <dbReference type="ARBA" id="ARBA00023015"/>
    </source>
</evidence>
<keyword evidence="1" id="KW-0805">Transcription regulation</keyword>
<dbReference type="Gene3D" id="2.60.120.10">
    <property type="entry name" value="Jelly Rolls"/>
    <property type="match status" value="1"/>
</dbReference>
<dbReference type="GO" id="GO:0003677">
    <property type="term" value="F:DNA binding"/>
    <property type="evidence" value="ECO:0007669"/>
    <property type="project" value="UniProtKB-KW"/>
</dbReference>
<name>A0A7X5YHV7_9CAUL</name>
<dbReference type="SUPFAM" id="SSF51206">
    <property type="entry name" value="cAMP-binding domain-like"/>
    <property type="match status" value="1"/>
</dbReference>
<dbReference type="GO" id="GO:0003700">
    <property type="term" value="F:DNA-binding transcription factor activity"/>
    <property type="evidence" value="ECO:0007669"/>
    <property type="project" value="TreeGrafter"/>
</dbReference>
<keyword evidence="3" id="KW-0804">Transcription</keyword>